<dbReference type="Gene3D" id="3.40.50.1000">
    <property type="entry name" value="HAD superfamily/HAD-like"/>
    <property type="match status" value="1"/>
</dbReference>
<dbReference type="PANTHER" id="PTHR18901">
    <property type="entry name" value="2-DEOXYGLUCOSE-6-PHOSPHATE PHOSPHATASE 2"/>
    <property type="match status" value="1"/>
</dbReference>
<dbReference type="InterPro" id="IPR023214">
    <property type="entry name" value="HAD_sf"/>
</dbReference>
<dbReference type="InterPro" id="IPR036412">
    <property type="entry name" value="HAD-like_sf"/>
</dbReference>
<dbReference type="PANTHER" id="PTHR18901:SF38">
    <property type="entry name" value="PSEUDOURIDINE-5'-PHOSPHATASE"/>
    <property type="match status" value="1"/>
</dbReference>
<dbReference type="InterPro" id="IPR006439">
    <property type="entry name" value="HAD-SF_hydro_IA"/>
</dbReference>
<dbReference type="InterPro" id="IPR041492">
    <property type="entry name" value="HAD_2"/>
</dbReference>
<dbReference type="SUPFAM" id="SSF56784">
    <property type="entry name" value="HAD-like"/>
    <property type="match status" value="1"/>
</dbReference>
<sequence>MGHMAAPDAERPAMITSLPFSAVIFDLDGTLVDSERVALEAGRRAFLRFGETVAPGFLEGLIGRDRNAVAHALRDTYGHLDQPMLLQAIREESIALREARGLPLKPGVVLLIEEIAALGLPMAVATSSGVEEAERKLTLAGLRAHFTAVIAFDHVENPKPAPDPYLLAAEALGHAPELCLAFEDSDTGAASARAAGMRVVQVPDMLPSDGAHAHHLATSLIEGALAAGLPLRKSAEDSSA</sequence>
<dbReference type="GO" id="GO:0016787">
    <property type="term" value="F:hydrolase activity"/>
    <property type="evidence" value="ECO:0007669"/>
    <property type="project" value="UniProtKB-KW"/>
</dbReference>
<dbReference type="EMBL" id="NTHN01000231">
    <property type="protein sequence ID" value="PBD18477.1"/>
    <property type="molecule type" value="Genomic_DNA"/>
</dbReference>
<dbReference type="NCBIfam" id="TIGR01509">
    <property type="entry name" value="HAD-SF-IA-v3"/>
    <property type="match status" value="1"/>
</dbReference>
<dbReference type="InterPro" id="IPR023198">
    <property type="entry name" value="PGP-like_dom2"/>
</dbReference>
<keyword evidence="1" id="KW-0378">Hydrolase</keyword>
<organism evidence="1">
    <name type="scientific">Alloyangia mangrovi</name>
    <dbReference type="NCBI Taxonomy" id="1779329"/>
    <lineage>
        <taxon>Bacteria</taxon>
        <taxon>Pseudomonadati</taxon>
        <taxon>Pseudomonadota</taxon>
        <taxon>Alphaproteobacteria</taxon>
        <taxon>Rhodobacterales</taxon>
        <taxon>Roseobacteraceae</taxon>
        <taxon>Alloyangia</taxon>
    </lineage>
</organism>
<accession>A0A2A3JUI4</accession>
<protein>
    <submittedName>
        <fullName evidence="1">Hydrolase</fullName>
    </submittedName>
</protein>
<proteinExistence type="predicted"/>
<dbReference type="Pfam" id="PF13419">
    <property type="entry name" value="HAD_2"/>
    <property type="match status" value="1"/>
</dbReference>
<dbReference type="AlphaFoldDB" id="A0A2A3JUI4"/>
<comment type="caution">
    <text evidence="1">The sequence shown here is derived from an EMBL/GenBank/DDBJ whole genome shotgun (WGS) entry which is preliminary data.</text>
</comment>
<dbReference type="Gene3D" id="1.10.150.240">
    <property type="entry name" value="Putative phosphatase, domain 2"/>
    <property type="match status" value="1"/>
</dbReference>
<evidence type="ECO:0000313" key="1">
    <source>
        <dbReference type="EMBL" id="PBD18477.1"/>
    </source>
</evidence>
<gene>
    <name evidence="1" type="ORF">CLG85_14555</name>
</gene>
<name>A0A2A3JUI4_9RHOB</name>
<reference evidence="1" key="1">
    <citation type="submission" date="2017-09" db="EMBL/GenBank/DDBJ databases">
        <title>Yangia sp. SAOS 153D whole genome sequencing.</title>
        <authorList>
            <person name="Verma A."/>
            <person name="Krishnamurthi S."/>
        </authorList>
    </citation>
    <scope>NUCLEOTIDE SEQUENCE [LARGE SCALE GENOMIC DNA]</scope>
    <source>
        <strain evidence="1">SAOS 153D</strain>
    </source>
</reference>
<dbReference type="SFLD" id="SFLDG01129">
    <property type="entry name" value="C1.5:_HAD__Beta-PGM__Phosphata"/>
    <property type="match status" value="1"/>
</dbReference>
<dbReference type="OrthoDB" id="9782449at2"/>
<dbReference type="SFLD" id="SFLDS00003">
    <property type="entry name" value="Haloacid_Dehalogenase"/>
    <property type="match status" value="1"/>
</dbReference>